<evidence type="ECO:0000313" key="1">
    <source>
        <dbReference type="EMBL" id="HFX14203.1"/>
    </source>
</evidence>
<organism evidence="1">
    <name type="scientific">Dictyoglomus thermophilum</name>
    <dbReference type="NCBI Taxonomy" id="14"/>
    <lineage>
        <taxon>Bacteria</taxon>
        <taxon>Pseudomonadati</taxon>
        <taxon>Dictyoglomota</taxon>
        <taxon>Dictyoglomia</taxon>
        <taxon>Dictyoglomales</taxon>
        <taxon>Dictyoglomaceae</taxon>
        <taxon>Dictyoglomus</taxon>
    </lineage>
</organism>
<protein>
    <submittedName>
        <fullName evidence="1">Uncharacterized protein</fullName>
    </submittedName>
</protein>
<proteinExistence type="predicted"/>
<dbReference type="AlphaFoldDB" id="A0A7C3RLP3"/>
<reference evidence="1" key="1">
    <citation type="journal article" date="2020" name="mSystems">
        <title>Genome- and Community-Level Interaction Insights into Carbon Utilization and Element Cycling Functions of Hydrothermarchaeota in Hydrothermal Sediment.</title>
        <authorList>
            <person name="Zhou Z."/>
            <person name="Liu Y."/>
            <person name="Xu W."/>
            <person name="Pan J."/>
            <person name="Luo Z.H."/>
            <person name="Li M."/>
        </authorList>
    </citation>
    <scope>NUCLEOTIDE SEQUENCE [LARGE SCALE GENOMIC DNA]</scope>
    <source>
        <strain evidence="1">SpSt-81</strain>
    </source>
</reference>
<comment type="caution">
    <text evidence="1">The sequence shown here is derived from an EMBL/GenBank/DDBJ whole genome shotgun (WGS) entry which is preliminary data.</text>
</comment>
<gene>
    <name evidence="1" type="ORF">ENW00_08705</name>
</gene>
<name>A0A7C3RLP3_DICTH</name>
<accession>A0A7C3RLP3</accession>
<dbReference type="EMBL" id="DTIN01000039">
    <property type="protein sequence ID" value="HFX14203.1"/>
    <property type="molecule type" value="Genomic_DNA"/>
</dbReference>
<sequence>MKEKIKVFVNNKLLEVFQGMQVKHALISYDMDIYKKCIDGEYIVVNEDGFEIGLEGALSDNTKIYIKQRREKSCLERPK</sequence>